<dbReference type="InterPro" id="IPR011004">
    <property type="entry name" value="Trimer_LpxA-like_sf"/>
</dbReference>
<dbReference type="InterPro" id="IPR051159">
    <property type="entry name" value="Hexapeptide_acetyltransf"/>
</dbReference>
<dbReference type="AlphaFoldDB" id="A0A660LDM4"/>
<reference evidence="1 2" key="1">
    <citation type="submission" date="2018-10" db="EMBL/GenBank/DDBJ databases">
        <title>Genomic Encyclopedia of Archaeal and Bacterial Type Strains, Phase II (KMG-II): from individual species to whole genera.</title>
        <authorList>
            <person name="Goeker M."/>
        </authorList>
    </citation>
    <scope>NUCLEOTIDE SEQUENCE [LARGE SCALE GENOMIC DNA]</scope>
    <source>
        <strain evidence="1 2">DSM 14954</strain>
    </source>
</reference>
<protein>
    <recommendedName>
        <fullName evidence="3">Transferase family hexapeptide repeat protein</fullName>
    </recommendedName>
</protein>
<accession>A0A660LDM4</accession>
<evidence type="ECO:0000313" key="1">
    <source>
        <dbReference type="EMBL" id="RKQ93168.1"/>
    </source>
</evidence>
<comment type="caution">
    <text evidence="1">The sequence shown here is derived from an EMBL/GenBank/DDBJ whole genome shotgun (WGS) entry which is preliminary data.</text>
</comment>
<dbReference type="PANTHER" id="PTHR23416">
    <property type="entry name" value="SIALIC ACID SYNTHASE-RELATED"/>
    <property type="match status" value="1"/>
</dbReference>
<dbReference type="Gene3D" id="2.160.10.10">
    <property type="entry name" value="Hexapeptide repeat proteins"/>
    <property type="match status" value="1"/>
</dbReference>
<proteinExistence type="predicted"/>
<sequence>MFNRRRVSKGPEARVHPTARIEVARGARVVLGRGAVLGPDARISALGGTVKVGAGARLGERVIVVSHAGVEIGEGALIGDWSAIEGAAPTFADPERPIAEQPQTRALVRIGAGATVGVHAVIGAGATIPAGASVAPYAVVRDATSRS</sequence>
<dbReference type="SUPFAM" id="SSF51161">
    <property type="entry name" value="Trimeric LpxA-like enzymes"/>
    <property type="match status" value="1"/>
</dbReference>
<gene>
    <name evidence="1" type="ORF">C8N24_3028</name>
</gene>
<name>A0A660LDM4_9ACTN</name>
<dbReference type="EMBL" id="RBIL01000001">
    <property type="protein sequence ID" value="RKQ93168.1"/>
    <property type="molecule type" value="Genomic_DNA"/>
</dbReference>
<dbReference type="Proteomes" id="UP000278962">
    <property type="component" value="Unassembled WGS sequence"/>
</dbReference>
<keyword evidence="2" id="KW-1185">Reference proteome</keyword>
<organism evidence="1 2">
    <name type="scientific">Solirubrobacter pauli</name>
    <dbReference type="NCBI Taxonomy" id="166793"/>
    <lineage>
        <taxon>Bacteria</taxon>
        <taxon>Bacillati</taxon>
        <taxon>Actinomycetota</taxon>
        <taxon>Thermoleophilia</taxon>
        <taxon>Solirubrobacterales</taxon>
        <taxon>Solirubrobacteraceae</taxon>
        <taxon>Solirubrobacter</taxon>
    </lineage>
</organism>
<evidence type="ECO:0000313" key="2">
    <source>
        <dbReference type="Proteomes" id="UP000278962"/>
    </source>
</evidence>
<evidence type="ECO:0008006" key="3">
    <source>
        <dbReference type="Google" id="ProtNLM"/>
    </source>
</evidence>
<dbReference type="RefSeq" id="WP_170179109.1">
    <property type="nucleotide sequence ID" value="NZ_RBIL01000001.1"/>
</dbReference>